<evidence type="ECO:0000256" key="6">
    <source>
        <dbReference type="ARBA" id="ARBA00023175"/>
    </source>
</evidence>
<dbReference type="SUPFAM" id="SSF52540">
    <property type="entry name" value="P-loop containing nucleoside triphosphate hydrolases"/>
    <property type="match status" value="1"/>
</dbReference>
<feature type="compositionally biased region" description="Basic and acidic residues" evidence="11">
    <location>
        <begin position="991"/>
        <end position="1003"/>
    </location>
</feature>
<evidence type="ECO:0000256" key="8">
    <source>
        <dbReference type="ARBA" id="ARBA00034704"/>
    </source>
</evidence>
<proteinExistence type="inferred from homology"/>
<keyword evidence="4 9" id="KW-0547">Nucleotide-binding</keyword>
<dbReference type="GO" id="GO:0008017">
    <property type="term" value="F:microtubule binding"/>
    <property type="evidence" value="ECO:0007669"/>
    <property type="project" value="InterPro"/>
</dbReference>
<dbReference type="PROSITE" id="PS50067">
    <property type="entry name" value="KINESIN_MOTOR_2"/>
    <property type="match status" value="1"/>
</dbReference>
<dbReference type="InterPro" id="IPR047149">
    <property type="entry name" value="KIF11-like"/>
</dbReference>
<feature type="compositionally biased region" description="Polar residues" evidence="11">
    <location>
        <begin position="963"/>
        <end position="974"/>
    </location>
</feature>
<dbReference type="InterPro" id="IPR019821">
    <property type="entry name" value="Kinesin_motor_CS"/>
</dbReference>
<feature type="compositionally biased region" description="Low complexity" evidence="11">
    <location>
        <begin position="268"/>
        <end position="305"/>
    </location>
</feature>
<dbReference type="GO" id="GO:0008574">
    <property type="term" value="F:plus-end-directed microtubule motor activity"/>
    <property type="evidence" value="ECO:0007669"/>
    <property type="project" value="TreeGrafter"/>
</dbReference>
<dbReference type="InterPro" id="IPR027417">
    <property type="entry name" value="P-loop_NTPase"/>
</dbReference>
<dbReference type="Gene3D" id="3.40.850.10">
    <property type="entry name" value="Kinesin motor domain"/>
    <property type="match status" value="1"/>
</dbReference>
<feature type="region of interest" description="Disordered" evidence="11">
    <location>
        <begin position="265"/>
        <end position="316"/>
    </location>
</feature>
<evidence type="ECO:0000256" key="4">
    <source>
        <dbReference type="ARBA" id="ARBA00022741"/>
    </source>
</evidence>
<sequence>MPAENQNTIQERSSNNISNNVNTQIGCHGVPNEELNITVVVRCRGRNEREIGMKSSVVVNVPDITGSEEVSINTTGDTGITAQMNAKRYTVDKVFGPSASQDLIFDEVAGPLFQDFIKGYNCTVLVYGMTSTGKTYTMTGDEKLYNGELSDAAGIIPRVLLKLFDTLELQQNDYVVKCSFIELYNEELKDLLDNNSNNSSNNAFEGPFMKKLRIFDSSTANNTTSNSASSSRSNSRNSSPRALNDLTPKAALLRKRLRTKSLPNTIKQQHQQQHQQQTINSRNNSSSNSGSTNNNIPGNTNTNNSQRSSMAPNDQSNGIYIQNLQEFHITNAMEGLNLLQRGLKHRQVASTKMNDFSSRSHTIFTITLYKKHQDELFRISKMNLVDLAGSENINRSGALNQRAKEAGSINQSLLTLGRVINALADKSGHIPFRESKLTRLLQDSLGGNTKTALIATISPAKVTSEETCSTLEYASKAKNIKNKPQLGAFIMKDILVKNITMELAKIKSDLLSTKSKEGIYMSQDHYKNLNSDLESYKNEVQECKRDIESLSSKNSLLLKDKLKSKDTIQSQNSQMESLKVTINQLKAQLDKQHKTELEISGFNNKLQKLTEIMQLALQDYKRRELDLNKKFETHISKEIKTLKTTLFSQLSGMEQKNISQETNIQPNLDIIKNEVLTLMETMQEKAELMYKDCVKKILNESPKFFNVIVEKIDIIRVDFQRFYNNIAEDLSDISEENNNLKQYLKNHFFKNNHQELLNHHIDSTYENIEKKTSEFVENFKNTLNDHLEENKKLIMQNLTNATSAVINQEMDLFEPKRVKWENSFDLINKCDSMNNEFYNNMATTLSQIKSTVDTSSNSMNKSISVMKGQVEESENAVSLLKNNKKFNDQFKQLVDKHTILKDNIENSITSTHSHITNVDDIYDTIENIMKNYGNKENAAKNEMIDNILKEIPSLSKRIPLRLSNTNGNSAQNILSPKKHAIDDENPSNKITDGEEARKILKTE</sequence>
<evidence type="ECO:0000256" key="11">
    <source>
        <dbReference type="SAM" id="MobiDB-lite"/>
    </source>
</evidence>
<name>A0A6C1E6B4_SACPS</name>
<keyword evidence="7" id="KW-0206">Cytoskeleton</keyword>
<dbReference type="Proteomes" id="UP000501346">
    <property type="component" value="Chromosome SeV"/>
</dbReference>
<comment type="similarity">
    <text evidence="8">Belongs to the TRAFAC class myosin-kinesin ATPase superfamily. Kinesin family. KIN-5/BimC subfamily.</text>
</comment>
<evidence type="ECO:0000259" key="12">
    <source>
        <dbReference type="PROSITE" id="PS50067"/>
    </source>
</evidence>
<dbReference type="GO" id="GO:0005524">
    <property type="term" value="F:ATP binding"/>
    <property type="evidence" value="ECO:0007669"/>
    <property type="project" value="UniProtKB-UniRule"/>
</dbReference>
<accession>A0A6C1E6B4</accession>
<dbReference type="InterPro" id="IPR036961">
    <property type="entry name" value="Kinesin_motor_dom_sf"/>
</dbReference>
<dbReference type="GO" id="GO:0072686">
    <property type="term" value="C:mitotic spindle"/>
    <property type="evidence" value="ECO:0007669"/>
    <property type="project" value="TreeGrafter"/>
</dbReference>
<evidence type="ECO:0000313" key="14">
    <source>
        <dbReference type="Proteomes" id="UP000501346"/>
    </source>
</evidence>
<protein>
    <submittedName>
        <fullName evidence="13">Kinesin motor protein cin8</fullName>
    </submittedName>
</protein>
<dbReference type="EMBL" id="CP049002">
    <property type="protein sequence ID" value="QID84480.1"/>
    <property type="molecule type" value="Genomic_DNA"/>
</dbReference>
<feature type="compositionally biased region" description="Polar residues" evidence="11">
    <location>
        <begin position="306"/>
        <end position="316"/>
    </location>
</feature>
<evidence type="ECO:0000256" key="5">
    <source>
        <dbReference type="ARBA" id="ARBA00022840"/>
    </source>
</evidence>
<evidence type="ECO:0000313" key="13">
    <source>
        <dbReference type="EMBL" id="QID84480.1"/>
    </source>
</evidence>
<dbReference type="PANTHER" id="PTHR47970">
    <property type="entry name" value="KINESIN-LIKE PROTEIN KIF11"/>
    <property type="match status" value="1"/>
</dbReference>
<keyword evidence="6 9" id="KW-0505">Motor protein</keyword>
<keyword evidence="3" id="KW-0493">Microtubule</keyword>
<dbReference type="PROSITE" id="PS00411">
    <property type="entry name" value="KINESIN_MOTOR_1"/>
    <property type="match status" value="1"/>
</dbReference>
<dbReference type="InterPro" id="IPR001752">
    <property type="entry name" value="Kinesin_motor_dom"/>
</dbReference>
<dbReference type="OrthoDB" id="3176171at2759"/>
<evidence type="ECO:0000256" key="1">
    <source>
        <dbReference type="ARBA" id="ARBA00004245"/>
    </source>
</evidence>
<keyword evidence="14" id="KW-1185">Reference proteome</keyword>
<keyword evidence="2" id="KW-0963">Cytoplasm</keyword>
<dbReference type="GO" id="GO:0000073">
    <property type="term" value="P:initial mitotic spindle pole body separation"/>
    <property type="evidence" value="ECO:0007669"/>
    <property type="project" value="TreeGrafter"/>
</dbReference>
<organism evidence="13 14">
    <name type="scientific">Saccharomyces pastorianus</name>
    <name type="common">Lager yeast</name>
    <name type="synonym">Saccharomyces cerevisiae x Saccharomyces eubayanus</name>
    <dbReference type="NCBI Taxonomy" id="27292"/>
    <lineage>
        <taxon>Eukaryota</taxon>
        <taxon>Fungi</taxon>
        <taxon>Dikarya</taxon>
        <taxon>Ascomycota</taxon>
        <taxon>Saccharomycotina</taxon>
        <taxon>Saccharomycetes</taxon>
        <taxon>Saccharomycetales</taxon>
        <taxon>Saccharomycetaceae</taxon>
        <taxon>Saccharomyces</taxon>
    </lineage>
</organism>
<feature type="region of interest" description="Disordered" evidence="11">
    <location>
        <begin position="220"/>
        <end position="250"/>
    </location>
</feature>
<evidence type="ECO:0000256" key="7">
    <source>
        <dbReference type="ARBA" id="ARBA00023212"/>
    </source>
</evidence>
<evidence type="ECO:0000256" key="9">
    <source>
        <dbReference type="PROSITE-ProRule" id="PRU00283"/>
    </source>
</evidence>
<feature type="coiled-coil region" evidence="10">
    <location>
        <begin position="526"/>
        <end position="595"/>
    </location>
</feature>
<evidence type="ECO:0000256" key="10">
    <source>
        <dbReference type="SAM" id="Coils"/>
    </source>
</evidence>
<feature type="binding site" evidence="9">
    <location>
        <begin position="128"/>
        <end position="135"/>
    </location>
    <ligand>
        <name>ATP</name>
        <dbReference type="ChEBI" id="CHEBI:30616"/>
    </ligand>
</feature>
<dbReference type="InterPro" id="IPR047241">
    <property type="entry name" value="KIF11-like_kin_motor_dom"/>
</dbReference>
<evidence type="ECO:0000256" key="3">
    <source>
        <dbReference type="ARBA" id="ARBA00022701"/>
    </source>
</evidence>
<dbReference type="CDD" id="cd01364">
    <property type="entry name" value="KISc_BimC_Eg5"/>
    <property type="match status" value="1"/>
</dbReference>
<dbReference type="AlphaFoldDB" id="A0A6C1E6B4"/>
<dbReference type="GO" id="GO:0005634">
    <property type="term" value="C:nucleus"/>
    <property type="evidence" value="ECO:0007669"/>
    <property type="project" value="TreeGrafter"/>
</dbReference>
<feature type="domain" description="Kinesin motor" evidence="12">
    <location>
        <begin position="36"/>
        <end position="480"/>
    </location>
</feature>
<feature type="compositionally biased region" description="Low complexity" evidence="11">
    <location>
        <begin position="220"/>
        <end position="239"/>
    </location>
</feature>
<evidence type="ECO:0000256" key="2">
    <source>
        <dbReference type="ARBA" id="ARBA00022490"/>
    </source>
</evidence>
<dbReference type="SMART" id="SM00129">
    <property type="entry name" value="KISc"/>
    <property type="match status" value="1"/>
</dbReference>
<reference evidence="13 14" key="1">
    <citation type="journal article" date="2019" name="BMC Genomics">
        <title>Chromosome level assembly and comparative genome analysis confirm lager-brewing yeasts originated from a single hybridization.</title>
        <authorList>
            <person name="Salazar A.N."/>
            <person name="Gorter de Vries A.R."/>
            <person name="van den Broek M."/>
            <person name="Brouwers N."/>
            <person name="de la Torre Cortes P."/>
            <person name="Kuijpers N.G.A."/>
            <person name="Daran J.G."/>
            <person name="Abeel T."/>
        </authorList>
    </citation>
    <scope>NUCLEOTIDE SEQUENCE [LARGE SCALE GENOMIC DNA]</scope>
    <source>
        <strain evidence="13 14">CBS 1483</strain>
    </source>
</reference>
<dbReference type="GO" id="GO:0007018">
    <property type="term" value="P:microtubule-based movement"/>
    <property type="evidence" value="ECO:0007669"/>
    <property type="project" value="InterPro"/>
</dbReference>
<keyword evidence="5 9" id="KW-0067">ATP-binding</keyword>
<dbReference type="GO" id="GO:0005876">
    <property type="term" value="C:spindle microtubule"/>
    <property type="evidence" value="ECO:0007669"/>
    <property type="project" value="TreeGrafter"/>
</dbReference>
<dbReference type="PRINTS" id="PR00380">
    <property type="entry name" value="KINESINHEAVY"/>
</dbReference>
<feature type="region of interest" description="Disordered" evidence="11">
    <location>
        <begin position="963"/>
        <end position="1003"/>
    </location>
</feature>
<dbReference type="GO" id="GO:0008569">
    <property type="term" value="F:minus-end-directed microtubule motor activity"/>
    <property type="evidence" value="ECO:0007669"/>
    <property type="project" value="TreeGrafter"/>
</dbReference>
<comment type="subcellular location">
    <subcellularLocation>
        <location evidence="1">Cytoplasm</location>
        <location evidence="1">Cytoskeleton</location>
    </subcellularLocation>
</comment>
<gene>
    <name evidence="13" type="primary">CIN8_2</name>
    <name evidence="13" type="ORF">GRS66_006983</name>
</gene>
<keyword evidence="10" id="KW-0175">Coiled coil</keyword>
<dbReference type="Pfam" id="PF00225">
    <property type="entry name" value="Kinesin"/>
    <property type="match status" value="2"/>
</dbReference>
<dbReference type="PANTHER" id="PTHR47970:SF12">
    <property type="entry name" value="KINESIN FAMILY MEMBER 11"/>
    <property type="match status" value="1"/>
</dbReference>